<proteinExistence type="predicted"/>
<keyword evidence="1" id="KW-1133">Transmembrane helix</keyword>
<feature type="transmembrane region" description="Helical" evidence="1">
    <location>
        <begin position="83"/>
        <end position="99"/>
    </location>
</feature>
<dbReference type="Proteomes" id="UP000198704">
    <property type="component" value="Unassembled WGS sequence"/>
</dbReference>
<dbReference type="RefSeq" id="WP_208859002.1">
    <property type="nucleotide sequence ID" value="NZ_FNHS01000002.1"/>
</dbReference>
<organism evidence="2 3">
    <name type="scientific">Methylobacterium phyllostachyos</name>
    <dbReference type="NCBI Taxonomy" id="582672"/>
    <lineage>
        <taxon>Bacteria</taxon>
        <taxon>Pseudomonadati</taxon>
        <taxon>Pseudomonadota</taxon>
        <taxon>Alphaproteobacteria</taxon>
        <taxon>Hyphomicrobiales</taxon>
        <taxon>Methylobacteriaceae</taxon>
        <taxon>Methylobacterium</taxon>
    </lineage>
</organism>
<gene>
    <name evidence="2" type="ORF">SAMN05216360_10256</name>
</gene>
<dbReference type="EMBL" id="FNHS01000002">
    <property type="protein sequence ID" value="SDM42547.1"/>
    <property type="molecule type" value="Genomic_DNA"/>
</dbReference>
<protein>
    <submittedName>
        <fullName evidence="2">Uncharacterized protein</fullName>
    </submittedName>
</protein>
<keyword evidence="1" id="KW-0812">Transmembrane</keyword>
<evidence type="ECO:0000313" key="2">
    <source>
        <dbReference type="EMBL" id="SDM42547.1"/>
    </source>
</evidence>
<dbReference type="STRING" id="582672.SAMN05216360_10256"/>
<reference evidence="3" key="1">
    <citation type="submission" date="2016-10" db="EMBL/GenBank/DDBJ databases">
        <authorList>
            <person name="Varghese N."/>
            <person name="Submissions S."/>
        </authorList>
    </citation>
    <scope>NUCLEOTIDE SEQUENCE [LARGE SCALE GENOMIC DNA]</scope>
    <source>
        <strain evidence="3">BL47</strain>
    </source>
</reference>
<keyword evidence="3" id="KW-1185">Reference proteome</keyword>
<feature type="transmembrane region" description="Helical" evidence="1">
    <location>
        <begin position="27"/>
        <end position="47"/>
    </location>
</feature>
<dbReference type="AlphaFoldDB" id="A0A1G9T4K0"/>
<evidence type="ECO:0000313" key="3">
    <source>
        <dbReference type="Proteomes" id="UP000198704"/>
    </source>
</evidence>
<sequence length="103" mass="11559">MNEARSGTLARAIDWLFRNRRTGALTVAQWPNLPLWLFGACFLAAWWEQTDPSVASWLSLGADLTLTWWALDELLRGVNPWRRLLGAGTLLGLLALITLRRAG</sequence>
<keyword evidence="1" id="KW-0472">Membrane</keyword>
<accession>A0A1G9T4K0</accession>
<evidence type="ECO:0000256" key="1">
    <source>
        <dbReference type="SAM" id="Phobius"/>
    </source>
</evidence>
<name>A0A1G9T4K0_9HYPH</name>